<feature type="region of interest" description="Disordered" evidence="4">
    <location>
        <begin position="1"/>
        <end position="44"/>
    </location>
</feature>
<evidence type="ECO:0000259" key="5">
    <source>
        <dbReference type="PROSITE" id="PS50287"/>
    </source>
</evidence>
<dbReference type="OrthoDB" id="536948at2759"/>
<evidence type="ECO:0000256" key="2">
    <source>
        <dbReference type="ARBA" id="ARBA00022737"/>
    </source>
</evidence>
<dbReference type="GO" id="GO:0016020">
    <property type="term" value="C:membrane"/>
    <property type="evidence" value="ECO:0007669"/>
    <property type="project" value="InterPro"/>
</dbReference>
<dbReference type="Pfam" id="PF13540">
    <property type="entry name" value="RCC1_2"/>
    <property type="match status" value="1"/>
</dbReference>
<dbReference type="InterPro" id="IPR001190">
    <property type="entry name" value="SRCR"/>
</dbReference>
<dbReference type="PROSITE" id="PS50287">
    <property type="entry name" value="SRCR_2"/>
    <property type="match status" value="1"/>
</dbReference>
<evidence type="ECO:0000256" key="1">
    <source>
        <dbReference type="ARBA" id="ARBA00022729"/>
    </source>
</evidence>
<keyword evidence="3" id="KW-1015">Disulfide bond</keyword>
<dbReference type="PRINTS" id="PR00258">
    <property type="entry name" value="SPERACTRCPTR"/>
</dbReference>
<dbReference type="SUPFAM" id="SSF56487">
    <property type="entry name" value="SRCR-like"/>
    <property type="match status" value="1"/>
</dbReference>
<dbReference type="Gene3D" id="3.10.250.10">
    <property type="entry name" value="SRCR-like domain"/>
    <property type="match status" value="1"/>
</dbReference>
<name>A0A812K0J1_SYMPI</name>
<dbReference type="EMBL" id="CAJNIZ010003032">
    <property type="protein sequence ID" value="CAE7217821.1"/>
    <property type="molecule type" value="Genomic_DNA"/>
</dbReference>
<evidence type="ECO:0000256" key="3">
    <source>
        <dbReference type="ARBA" id="ARBA00023157"/>
    </source>
</evidence>
<dbReference type="InterPro" id="IPR036772">
    <property type="entry name" value="SRCR-like_dom_sf"/>
</dbReference>
<dbReference type="SUPFAM" id="SSF50985">
    <property type="entry name" value="RCC1/BLIP-II"/>
    <property type="match status" value="1"/>
</dbReference>
<organism evidence="6 7">
    <name type="scientific">Symbiodinium pilosum</name>
    <name type="common">Dinoflagellate</name>
    <dbReference type="NCBI Taxonomy" id="2952"/>
    <lineage>
        <taxon>Eukaryota</taxon>
        <taxon>Sar</taxon>
        <taxon>Alveolata</taxon>
        <taxon>Dinophyceae</taxon>
        <taxon>Suessiales</taxon>
        <taxon>Symbiodiniaceae</taxon>
        <taxon>Symbiodinium</taxon>
    </lineage>
</organism>
<dbReference type="Proteomes" id="UP000649617">
    <property type="component" value="Unassembled WGS sequence"/>
</dbReference>
<dbReference type="AlphaFoldDB" id="A0A812K0J1"/>
<dbReference type="InterPro" id="IPR009091">
    <property type="entry name" value="RCC1/BLIP-II"/>
</dbReference>
<dbReference type="SMART" id="SM00202">
    <property type="entry name" value="SR"/>
    <property type="match status" value="1"/>
</dbReference>
<accession>A0A812K0J1</accession>
<proteinExistence type="predicted"/>
<comment type="caution">
    <text evidence="6">The sequence shown here is derived from an EMBL/GenBank/DDBJ whole genome shotgun (WGS) entry which is preliminary data.</text>
</comment>
<feature type="domain" description="SRCR" evidence="5">
    <location>
        <begin position="116"/>
        <end position="218"/>
    </location>
</feature>
<evidence type="ECO:0000256" key="4">
    <source>
        <dbReference type="SAM" id="MobiDB-lite"/>
    </source>
</evidence>
<gene>
    <name evidence="6" type="primary">lgals3bpa</name>
    <name evidence="6" type="ORF">SPIL2461_LOCUS2716</name>
</gene>
<reference evidence="6" key="1">
    <citation type="submission" date="2021-02" db="EMBL/GenBank/DDBJ databases">
        <authorList>
            <person name="Dougan E. K."/>
            <person name="Rhodes N."/>
            <person name="Thang M."/>
            <person name="Chan C."/>
        </authorList>
    </citation>
    <scope>NUCLEOTIDE SEQUENCE</scope>
</reference>
<keyword evidence="1" id="KW-0732">Signal</keyword>
<keyword evidence="7" id="KW-1185">Reference proteome</keyword>
<dbReference type="Pfam" id="PF00530">
    <property type="entry name" value="SRCR"/>
    <property type="match status" value="1"/>
</dbReference>
<keyword evidence="2" id="KW-0677">Repeat</keyword>
<sequence length="267" mass="28359">MHSRTSPLPRFSPDAKKKKSRQTAAGVEWLGQGSSDNLGDEPSELGSNLRAVDFDNHEVRAVSAGFGHTCVLLDDDSTRCFGLASAGQLGQENSLSIGAKQGQMGTALAVTELFVVTLRAGFEGLSLSEDSQSILQVQHGGLVGLICDDGFDTAAAQVACRDLGMAGGITLSVNAHNGTIPADNVRCTGDEVSLRDCRFSGWHLHDCTPQEAAGTDFWVGSSFVAALFTASSFFPASCVIRGDTQARMSVNTPWNTMYSWLLSHLKQ</sequence>
<dbReference type="PANTHER" id="PTHR19331">
    <property type="entry name" value="SCAVENGER RECEPTOR DOMAIN-CONTAINING"/>
    <property type="match status" value="1"/>
</dbReference>
<evidence type="ECO:0000313" key="6">
    <source>
        <dbReference type="EMBL" id="CAE7217821.1"/>
    </source>
</evidence>
<evidence type="ECO:0000313" key="7">
    <source>
        <dbReference type="Proteomes" id="UP000649617"/>
    </source>
</evidence>
<protein>
    <submittedName>
        <fullName evidence="6">Lgals3bpa protein</fullName>
    </submittedName>
</protein>